<name>A0A8A7KGW3_9FIRM</name>
<dbReference type="Gene3D" id="3.10.350.10">
    <property type="entry name" value="LysM domain"/>
    <property type="match status" value="2"/>
</dbReference>
<dbReference type="PANTHER" id="PTHR33734">
    <property type="entry name" value="LYSM DOMAIN-CONTAINING GPI-ANCHORED PROTEIN 2"/>
    <property type="match status" value="1"/>
</dbReference>
<accession>A0A8A7KGW3</accession>
<proteinExistence type="predicted"/>
<dbReference type="InterPro" id="IPR018392">
    <property type="entry name" value="LysM"/>
</dbReference>
<gene>
    <name evidence="2" type="ORF">GM661_09125</name>
</gene>
<dbReference type="SUPFAM" id="SSF54106">
    <property type="entry name" value="LysM domain"/>
    <property type="match status" value="2"/>
</dbReference>
<feature type="domain" description="LysM" evidence="1">
    <location>
        <begin position="490"/>
        <end position="534"/>
    </location>
</feature>
<dbReference type="KEGG" id="ifn:GM661_09125"/>
<dbReference type="PROSITE" id="PS51782">
    <property type="entry name" value="LYSM"/>
    <property type="match status" value="2"/>
</dbReference>
<evidence type="ECO:0000313" key="2">
    <source>
        <dbReference type="EMBL" id="QTL98127.1"/>
    </source>
</evidence>
<dbReference type="Pfam" id="PF01476">
    <property type="entry name" value="LysM"/>
    <property type="match status" value="2"/>
</dbReference>
<dbReference type="PANTHER" id="PTHR33734:SF22">
    <property type="entry name" value="MEMBRANE-BOUND LYTIC MUREIN TRANSGLYCOSYLASE D"/>
    <property type="match status" value="1"/>
</dbReference>
<reference evidence="2" key="1">
    <citation type="submission" date="2019-12" db="EMBL/GenBank/DDBJ databases">
        <authorList>
            <person name="zhang j."/>
            <person name="sun C.M."/>
        </authorList>
    </citation>
    <scope>NUCLEOTIDE SEQUENCE</scope>
    <source>
        <strain evidence="2">NS-1</strain>
    </source>
</reference>
<dbReference type="EMBL" id="CP046640">
    <property type="protein sequence ID" value="QTL98127.1"/>
    <property type="molecule type" value="Genomic_DNA"/>
</dbReference>
<dbReference type="Proteomes" id="UP000665020">
    <property type="component" value="Chromosome"/>
</dbReference>
<dbReference type="AlphaFoldDB" id="A0A8A7KGW3"/>
<organism evidence="2 3">
    <name type="scientific">Iocasia fonsfrigidae</name>
    <dbReference type="NCBI Taxonomy" id="2682810"/>
    <lineage>
        <taxon>Bacteria</taxon>
        <taxon>Bacillati</taxon>
        <taxon>Bacillota</taxon>
        <taxon>Clostridia</taxon>
        <taxon>Halanaerobiales</taxon>
        <taxon>Halanaerobiaceae</taxon>
        <taxon>Iocasia</taxon>
    </lineage>
</organism>
<dbReference type="RefSeq" id="WP_230869706.1">
    <property type="nucleotide sequence ID" value="NZ_CP046640.1"/>
</dbReference>
<dbReference type="InterPro" id="IPR036779">
    <property type="entry name" value="LysM_dom_sf"/>
</dbReference>
<feature type="domain" description="LysM" evidence="1">
    <location>
        <begin position="540"/>
        <end position="583"/>
    </location>
</feature>
<dbReference type="SMART" id="SM00257">
    <property type="entry name" value="LysM"/>
    <property type="match status" value="2"/>
</dbReference>
<sequence length="1207" mass="139037">MIDDNVISNKKVEYERDRNDPNDSGKFYLEDEESGEKIELIDFDWVEGMGVNRNEKIAEATAQKYTTLFRLTDEQVRFDAAAGALEIAGRGMTYAEAYSNTAGALGENIANISVMALSSYTSLSLDYMYHDYFNDENDESEEPHPSNKVDLNEERVQKAADNLYLQTLLLIGGEFFNQAEQYAQEALVKKYSSPDTIANLIKERGSDGLKSAKAIKTLMSEYFCNWGPAIIKLAPKVKHGGFATAGEYLAALNRELMLNRISCRVNMILLCLGVTLMKTEHPLAALLGAAVLVSAQPVSMGVRKAAEHKLKEKENNSAQIDETKQTDIWDEVLDTVFEEFKKQFNLVELFNGVSQMYLLCDLHTDDPRIAEFEIDAPGGIEGFEILWRGNVKSLANLDFKCLAKHEGIGDVSEFTNKIKGLSACYGTVESIGGMMNRKFEKKGNEAINQLDEDFVAFFDHRGIKSADVMRRIITDIFQKWEWDPYEHSYKEVIVKEGDTLEDIAHDHFISCEALRKANNLHENQNIKERATLKIPPLTKVPYEIKQGDSLSEIAVEYDTDVATLKRLNNLEGGTIYTGDILLVPFEIDWAYEDRRWTSFKNPEFNITPRLTHKKKTKDIMDKHNFLFLPGYTVPEVKDHLKVINKHFPERYLKFLLEQGINVGIDTRGRVPFHQVRHISIIDRQADKFGIGLRYADKSYKKILELSHNEFFIKEELNDKLFSKIDKNFEYDYLIFKDPDVLLPHVFFKKNHDRLYGSLGKNKEELTSPEDPYQFTAGFGEEKNYKKSNGMGVIKLNGHTIGENIRFLRKTRGQLKEEYEENIYKEGTKKLMLKVNYTFTPHGKLDFNSLFDLYDKTELIIKYGSPGDGPAIANILEIDDFQNGDYGIKLPRYHLISGTLYARQYNQYINNEMINCVGDNIKINLSSGKIYNYKLNKEDGEKIYNMAKGIIMGDRPIGQDIKLIKETEEGILEYRDDDQVEYRFSIKENTLLIELKNHHSIRKAWGNMQSVNSILIENFKNGDYGLRLPYEYLGDYCALMVGTRGREEIDEGRDYHLYSQKSYCDIKDYKLNGLYPEGINNNGEDCFSKQYIFNELRYKLSNGKGNLYIDGFRMGDLDIEKLVYEGELSFRYRFKKGLYTLDCRFRQKLNEKTYQVDELIINYRGRLRDNYLGKWKLILIKNFKNGDYNIKLPGVIVSHLPGSNYIAY</sequence>
<evidence type="ECO:0000313" key="3">
    <source>
        <dbReference type="Proteomes" id="UP000665020"/>
    </source>
</evidence>
<protein>
    <submittedName>
        <fullName evidence="2">LysM peptidoglycan-binding domain-containing protein</fullName>
    </submittedName>
</protein>
<keyword evidence="3" id="KW-1185">Reference proteome</keyword>
<dbReference type="CDD" id="cd00118">
    <property type="entry name" value="LysM"/>
    <property type="match status" value="2"/>
</dbReference>
<evidence type="ECO:0000259" key="1">
    <source>
        <dbReference type="PROSITE" id="PS51782"/>
    </source>
</evidence>